<evidence type="ECO:0000313" key="12">
    <source>
        <dbReference type="Proteomes" id="UP001597374"/>
    </source>
</evidence>
<proteinExistence type="inferred from homology"/>
<keyword evidence="12" id="KW-1185">Reference proteome</keyword>
<keyword evidence="3 8" id="KW-1134">Transmembrane beta strand</keyword>
<dbReference type="Gene3D" id="2.60.40.1120">
    <property type="entry name" value="Carboxypeptidase-like, regulatory domain"/>
    <property type="match status" value="1"/>
</dbReference>
<dbReference type="InterPro" id="IPR008969">
    <property type="entry name" value="CarboxyPept-like_regulatory"/>
</dbReference>
<evidence type="ECO:0000256" key="3">
    <source>
        <dbReference type="ARBA" id="ARBA00022452"/>
    </source>
</evidence>
<dbReference type="InterPro" id="IPR012910">
    <property type="entry name" value="Plug_dom"/>
</dbReference>
<dbReference type="InterPro" id="IPR039426">
    <property type="entry name" value="TonB-dep_rcpt-like"/>
</dbReference>
<dbReference type="RefSeq" id="WP_250432077.1">
    <property type="nucleotide sequence ID" value="NZ_JALPRR010000005.1"/>
</dbReference>
<dbReference type="NCBIfam" id="TIGR04056">
    <property type="entry name" value="OMP_RagA_SusC"/>
    <property type="match status" value="1"/>
</dbReference>
<feature type="chain" id="PRO_5046087341" evidence="9">
    <location>
        <begin position="22"/>
        <end position="1073"/>
    </location>
</feature>
<protein>
    <submittedName>
        <fullName evidence="11">SusC/RagA family TonB-linked outer membrane protein</fullName>
    </submittedName>
</protein>
<evidence type="ECO:0000256" key="8">
    <source>
        <dbReference type="PROSITE-ProRule" id="PRU01360"/>
    </source>
</evidence>
<gene>
    <name evidence="11" type="ORF">ACFSKP_19950</name>
</gene>
<dbReference type="InterPro" id="IPR023997">
    <property type="entry name" value="TonB-dep_OMP_SusC/RagA_CS"/>
</dbReference>
<accession>A0ABW5D2C0</accession>
<dbReference type="SUPFAM" id="SSF56935">
    <property type="entry name" value="Porins"/>
    <property type="match status" value="1"/>
</dbReference>
<reference evidence="12" key="1">
    <citation type="journal article" date="2019" name="Int. J. Syst. Evol. Microbiol.">
        <title>The Global Catalogue of Microorganisms (GCM) 10K type strain sequencing project: providing services to taxonomists for standard genome sequencing and annotation.</title>
        <authorList>
            <consortium name="The Broad Institute Genomics Platform"/>
            <consortium name="The Broad Institute Genome Sequencing Center for Infectious Disease"/>
            <person name="Wu L."/>
            <person name="Ma J."/>
        </authorList>
    </citation>
    <scope>NUCLEOTIDE SEQUENCE [LARGE SCALE GENOMIC DNA]</scope>
    <source>
        <strain evidence="12">CGMCC 4.1782</strain>
    </source>
</reference>
<evidence type="ECO:0000256" key="9">
    <source>
        <dbReference type="SAM" id="SignalP"/>
    </source>
</evidence>
<name>A0ABW5D2C0_9BACT</name>
<evidence type="ECO:0000256" key="6">
    <source>
        <dbReference type="ARBA" id="ARBA00023136"/>
    </source>
</evidence>
<evidence type="ECO:0000313" key="11">
    <source>
        <dbReference type="EMBL" id="MFD2248551.1"/>
    </source>
</evidence>
<keyword evidence="5 9" id="KW-0732">Signal</keyword>
<dbReference type="InterPro" id="IPR023996">
    <property type="entry name" value="TonB-dep_OMP_SusC/RagA"/>
</dbReference>
<dbReference type="Pfam" id="PF07715">
    <property type="entry name" value="Plug"/>
    <property type="match status" value="1"/>
</dbReference>
<comment type="similarity">
    <text evidence="8">Belongs to the TonB-dependent receptor family.</text>
</comment>
<feature type="signal peptide" evidence="9">
    <location>
        <begin position="1"/>
        <end position="21"/>
    </location>
</feature>
<organism evidence="11 12">
    <name type="scientific">Pontibacter ruber</name>
    <dbReference type="NCBI Taxonomy" id="1343895"/>
    <lineage>
        <taxon>Bacteria</taxon>
        <taxon>Pseudomonadati</taxon>
        <taxon>Bacteroidota</taxon>
        <taxon>Cytophagia</taxon>
        <taxon>Cytophagales</taxon>
        <taxon>Hymenobacteraceae</taxon>
        <taxon>Pontibacter</taxon>
    </lineage>
</organism>
<evidence type="ECO:0000256" key="1">
    <source>
        <dbReference type="ARBA" id="ARBA00004571"/>
    </source>
</evidence>
<sequence>MKKVLLFCFILVSALLQQAMAQVRAITGRVTDASTDQPLPGVAVLVKGTTTGTATSADGSYSINVPEGGTTLVFRFIGYTTVERAIGNATTVNVGLPIDNKQLDEVVVTALGYQREKETLPYSVGAVNSENLTYAKSNDVSTALVGKVPGVIIQGSPSSSFDNGNVVIRGANSLNTTQPPLYVVDGTITDQNSVIMDNVESISVLKGAAATALYGYRAANGVVIVTSKKGRKGTPTVDLNLSAAFENPSVMMPYQNQYAAGYTSNSRTPGSTYDAEGYYIFRYDPKVHPENWASFDGQRILDYGADESWGPKMNGQPYRPYYSWYPGADFGKLVPLTAQPDNIKNFYETGKNFNNSIGISGGGDNYLYRLTYANQNRTLIVPNAERDQHQVGLNTSLDISKKLTASADMTFTYTGTKGQPQEGYRLDGLNVTQNFNQWFQRQLDLEKLKNYRNEDGTLQSWNIGDPNGTGDPSLYLAPQYWDSPYFVINENYGKTGSNRLVGNLGLKYKFNDYLNLQSYARMSNRSAEGDFRIASGGLNTDGYTLWQNTRREMNYESNLNFKRAFGDFSIDAVVGGNISKNYYNQLEENTQGGLTFPNFFDISASVARPLVTRGYAEKTVRSLYGRSSFGYKSILFVDATLRNDWSSALPEANNSYLYPSIGGSFVFTELFNNDALTNILTSGKLRASWAQVGADLDPYSVYISTNNNPLYGSNASAEVGNQFRTGNIKSALTTSWEIGTDLRLFDRVGLEVTYYVDDNKDQILPLNIDPTTGFSTYQINAGKIQRKGIEAALLVSPFRGDFTWDATLSFGRNRSKIVELADGLENYLASTQRNDTRLEHRVGKEWGMLVGRMWQRDAQGNVLVGSNGIPLYEINKEKGTIQPDFTGGFFNSFSYKGISLAFSLDFQKGGLFHSLTKMYGYGSGLHENTVGVNDKGHDWRDFPSNGGGILIPGVYAPGTKIGGVDKSGQPNETYIPARSYFYTSLQRDNINANVIDASYLKLREVRLGYELPKSILGSMIKGANLGIMVSNAWLISAPGKEFGVDPSELEETWYEGGQLPSTRTTGLNLRVTL</sequence>
<comment type="caution">
    <text evidence="11">The sequence shown here is derived from an EMBL/GenBank/DDBJ whole genome shotgun (WGS) entry which is preliminary data.</text>
</comment>
<dbReference type="SUPFAM" id="SSF49464">
    <property type="entry name" value="Carboxypeptidase regulatory domain-like"/>
    <property type="match status" value="1"/>
</dbReference>
<dbReference type="InterPro" id="IPR036942">
    <property type="entry name" value="Beta-barrel_TonB_sf"/>
</dbReference>
<feature type="domain" description="TonB-dependent receptor plug" evidence="10">
    <location>
        <begin position="117"/>
        <end position="222"/>
    </location>
</feature>
<comment type="subcellular location">
    <subcellularLocation>
        <location evidence="1 8">Cell outer membrane</location>
        <topology evidence="1 8">Multi-pass membrane protein</topology>
    </subcellularLocation>
</comment>
<evidence type="ECO:0000256" key="4">
    <source>
        <dbReference type="ARBA" id="ARBA00022692"/>
    </source>
</evidence>
<evidence type="ECO:0000256" key="7">
    <source>
        <dbReference type="ARBA" id="ARBA00023237"/>
    </source>
</evidence>
<keyword evidence="4 8" id="KW-0812">Transmembrane</keyword>
<dbReference type="EMBL" id="JBHUIM010000004">
    <property type="protein sequence ID" value="MFD2248551.1"/>
    <property type="molecule type" value="Genomic_DNA"/>
</dbReference>
<evidence type="ECO:0000256" key="5">
    <source>
        <dbReference type="ARBA" id="ARBA00022729"/>
    </source>
</evidence>
<keyword evidence="6 8" id="KW-0472">Membrane</keyword>
<evidence type="ECO:0000259" key="10">
    <source>
        <dbReference type="Pfam" id="PF07715"/>
    </source>
</evidence>
<evidence type="ECO:0000256" key="2">
    <source>
        <dbReference type="ARBA" id="ARBA00022448"/>
    </source>
</evidence>
<dbReference type="Pfam" id="PF13715">
    <property type="entry name" value="CarbopepD_reg_2"/>
    <property type="match status" value="1"/>
</dbReference>
<dbReference type="Proteomes" id="UP001597374">
    <property type="component" value="Unassembled WGS sequence"/>
</dbReference>
<dbReference type="PANTHER" id="PTHR30069:SF29">
    <property type="entry name" value="HEMOGLOBIN AND HEMOGLOBIN-HAPTOGLOBIN-BINDING PROTEIN 1-RELATED"/>
    <property type="match status" value="1"/>
</dbReference>
<dbReference type="Gene3D" id="2.170.130.10">
    <property type="entry name" value="TonB-dependent receptor, plug domain"/>
    <property type="match status" value="1"/>
</dbReference>
<keyword evidence="2 8" id="KW-0813">Transport</keyword>
<keyword evidence="7 8" id="KW-0998">Cell outer membrane</keyword>
<dbReference type="NCBIfam" id="TIGR04057">
    <property type="entry name" value="SusC_RagA_signa"/>
    <property type="match status" value="1"/>
</dbReference>
<dbReference type="InterPro" id="IPR037066">
    <property type="entry name" value="Plug_dom_sf"/>
</dbReference>
<dbReference type="PANTHER" id="PTHR30069">
    <property type="entry name" value="TONB-DEPENDENT OUTER MEMBRANE RECEPTOR"/>
    <property type="match status" value="1"/>
</dbReference>
<dbReference type="PROSITE" id="PS52016">
    <property type="entry name" value="TONB_DEPENDENT_REC_3"/>
    <property type="match status" value="1"/>
</dbReference>
<dbReference type="Gene3D" id="2.40.170.20">
    <property type="entry name" value="TonB-dependent receptor, beta-barrel domain"/>
    <property type="match status" value="1"/>
</dbReference>